<dbReference type="Proteomes" id="UP001065613">
    <property type="component" value="Chromosome"/>
</dbReference>
<dbReference type="SUPFAM" id="SSF52540">
    <property type="entry name" value="P-loop containing nucleoside triphosphate hydrolases"/>
    <property type="match status" value="1"/>
</dbReference>
<protein>
    <submittedName>
        <fullName evidence="1">Uncharacterized protein</fullName>
    </submittedName>
</protein>
<reference evidence="1" key="1">
    <citation type="submission" date="2021-04" db="EMBL/GenBank/DDBJ databases">
        <title>Genome sequence of Woronichinia naegeliana from Washington state freshwater lake bloom.</title>
        <authorList>
            <person name="Dreher T.W."/>
        </authorList>
    </citation>
    <scope>NUCLEOTIDE SEQUENCE</scope>
    <source>
        <strain evidence="1">WA131</strain>
    </source>
</reference>
<dbReference type="EMBL" id="CP073041">
    <property type="protein sequence ID" value="UXE63633.1"/>
    <property type="molecule type" value="Genomic_DNA"/>
</dbReference>
<proteinExistence type="predicted"/>
<sequence length="58" mass="6047">MVILEKLQARFSCDTLNIGVIGIMRQGKSTLLQSLTGLGNNVIPAQSGGACTAEGNQQ</sequence>
<evidence type="ECO:0000313" key="1">
    <source>
        <dbReference type="EMBL" id="UXE63633.1"/>
    </source>
</evidence>
<dbReference type="AlphaFoldDB" id="A0A977L175"/>
<gene>
    <name evidence="1" type="ORF">KA717_14090</name>
</gene>
<organism evidence="1">
    <name type="scientific">Woronichinia naegeliana WA131</name>
    <dbReference type="NCBI Taxonomy" id="2824559"/>
    <lineage>
        <taxon>Bacteria</taxon>
        <taxon>Bacillati</taxon>
        <taxon>Cyanobacteriota</taxon>
        <taxon>Cyanophyceae</taxon>
        <taxon>Synechococcales</taxon>
        <taxon>Coelosphaeriaceae</taxon>
        <taxon>Woronichinia</taxon>
    </lineage>
</organism>
<accession>A0A977L175</accession>
<dbReference type="KEGG" id="wna:KA717_14090"/>
<dbReference type="InterPro" id="IPR027417">
    <property type="entry name" value="P-loop_NTPase"/>
</dbReference>
<name>A0A977L175_9CYAN</name>